<dbReference type="Pfam" id="PF07448">
    <property type="entry name" value="Spp-24"/>
    <property type="match status" value="1"/>
</dbReference>
<dbReference type="InterPro" id="IPR010892">
    <property type="entry name" value="Spp-24"/>
</dbReference>
<evidence type="ECO:0000256" key="9">
    <source>
        <dbReference type="ARBA" id="ARBA00029627"/>
    </source>
</evidence>
<evidence type="ECO:0000256" key="3">
    <source>
        <dbReference type="ARBA" id="ARBA00008576"/>
    </source>
</evidence>
<dbReference type="InterPro" id="IPR046350">
    <property type="entry name" value="Cystatin_sf"/>
</dbReference>
<accession>A0A8B9XS73</accession>
<comment type="function">
    <text evidence="1">Could coordinate an aspect of bone turnover.</text>
</comment>
<evidence type="ECO:0000256" key="8">
    <source>
        <dbReference type="ARBA" id="ARBA00023157"/>
    </source>
</evidence>
<dbReference type="GO" id="GO:0046849">
    <property type="term" value="P:bone remodeling"/>
    <property type="evidence" value="ECO:0007669"/>
    <property type="project" value="InterPro"/>
</dbReference>
<keyword evidence="6" id="KW-0597">Phosphoprotein</keyword>
<dbReference type="GeneTree" id="ENSGT00390000009001"/>
<dbReference type="PANTHER" id="PTHR15444">
    <property type="entry name" value="SECRETED PHOSPHOPROTEIN 24"/>
    <property type="match status" value="1"/>
</dbReference>
<name>A0A8B9XS73_BOSMU</name>
<evidence type="ECO:0000256" key="4">
    <source>
        <dbReference type="ARBA" id="ARBA00020365"/>
    </source>
</evidence>
<dbReference type="Gene3D" id="3.10.450.10">
    <property type="match status" value="1"/>
</dbReference>
<dbReference type="Ensembl" id="ENSBGRT00000027038.1">
    <property type="protein sequence ID" value="ENSBGRP00000023447.1"/>
    <property type="gene ID" value="ENSBGRG00000014551.1"/>
</dbReference>
<keyword evidence="5" id="KW-0964">Secreted</keyword>
<proteinExistence type="inferred from homology"/>
<gene>
    <name evidence="11" type="primary">SPP2</name>
</gene>
<keyword evidence="8" id="KW-1015">Disulfide bond</keyword>
<reference evidence="11" key="1">
    <citation type="submission" date="2019-05" db="EMBL/GenBank/DDBJ databases">
        <authorList>
            <person name="Zhang S."/>
            <person name="Liu J."/>
        </authorList>
    </citation>
    <scope>NUCLEOTIDE SEQUENCE [LARGE SCALE GENOMIC DNA]</scope>
</reference>
<feature type="chain" id="PRO_5034578442" description="Secreted phosphoprotein 24" evidence="10">
    <location>
        <begin position="21"/>
        <end position="228"/>
    </location>
</feature>
<evidence type="ECO:0000256" key="10">
    <source>
        <dbReference type="SAM" id="SignalP"/>
    </source>
</evidence>
<reference evidence="11" key="3">
    <citation type="submission" date="2025-09" db="UniProtKB">
        <authorList>
            <consortium name="Ensembl"/>
        </authorList>
    </citation>
    <scope>IDENTIFICATION</scope>
</reference>
<evidence type="ECO:0000256" key="1">
    <source>
        <dbReference type="ARBA" id="ARBA00002371"/>
    </source>
</evidence>
<organism evidence="11 12">
    <name type="scientific">Bos mutus grunniens</name>
    <name type="common">Wild yak</name>
    <name type="synonym">Bos grunniens</name>
    <dbReference type="NCBI Taxonomy" id="30521"/>
    <lineage>
        <taxon>Eukaryota</taxon>
        <taxon>Metazoa</taxon>
        <taxon>Chordata</taxon>
        <taxon>Craniata</taxon>
        <taxon>Vertebrata</taxon>
        <taxon>Euteleostomi</taxon>
        <taxon>Mammalia</taxon>
        <taxon>Eutheria</taxon>
        <taxon>Laurasiatheria</taxon>
        <taxon>Artiodactyla</taxon>
        <taxon>Ruminantia</taxon>
        <taxon>Pecora</taxon>
        <taxon>Bovidae</taxon>
        <taxon>Bovinae</taxon>
        <taxon>Bos</taxon>
    </lineage>
</organism>
<evidence type="ECO:0000256" key="7">
    <source>
        <dbReference type="ARBA" id="ARBA00022729"/>
    </source>
</evidence>
<dbReference type="AlphaFoldDB" id="A0A8B9XS73"/>
<evidence type="ECO:0000256" key="2">
    <source>
        <dbReference type="ARBA" id="ARBA00004613"/>
    </source>
</evidence>
<evidence type="ECO:0000256" key="6">
    <source>
        <dbReference type="ARBA" id="ARBA00022553"/>
    </source>
</evidence>
<keyword evidence="7 10" id="KW-0732">Signal</keyword>
<feature type="signal peptide" evidence="10">
    <location>
        <begin position="1"/>
        <end position="20"/>
    </location>
</feature>
<protein>
    <recommendedName>
        <fullName evidence="4">Secreted phosphoprotein 24</fullName>
    </recommendedName>
    <alternativeName>
        <fullName evidence="9">Secreted phosphoprotein 2</fullName>
    </alternativeName>
</protein>
<evidence type="ECO:0000313" key="11">
    <source>
        <dbReference type="Ensembl" id="ENSBGRP00000023447.1"/>
    </source>
</evidence>
<comment type="subcellular location">
    <subcellularLocation>
        <location evidence="2">Secreted</location>
    </subcellularLocation>
</comment>
<dbReference type="GO" id="GO:0005576">
    <property type="term" value="C:extracellular region"/>
    <property type="evidence" value="ECO:0007669"/>
    <property type="project" value="UniProtKB-SubCell"/>
</dbReference>
<dbReference type="PANTHER" id="PTHR15444:SF4">
    <property type="entry name" value="SECRETED PHOSPHOPROTEIN 24"/>
    <property type="match status" value="1"/>
</dbReference>
<dbReference type="Proteomes" id="UP000694520">
    <property type="component" value="Chromosome 3"/>
</dbReference>
<sequence length="228" mass="25554">MAMKMLVIFVLGMNHWTCTGKEPGDRGCLPLMMWLCLDPDPDSLCPCVPVYPGFPVYDYDPASLKEALSASVAKVNSQSLSPYLFRAFRSSVKRVNALDEDSLTMDLEFRIQETTCRRESEADPATCDFQRGYQVPVAVCRSTVRMSAEQVQNVWVRCHWSSSSGSSSSEEMFFGDILGSSTSRNSYLLGLTPDRSRGEPLYEPSRGKWSRFLLPDTNTSSSDQARMH</sequence>
<evidence type="ECO:0000313" key="12">
    <source>
        <dbReference type="Proteomes" id="UP000694520"/>
    </source>
</evidence>
<comment type="similarity">
    <text evidence="3">Belongs to the SPP2 family.</text>
</comment>
<reference evidence="11" key="2">
    <citation type="submission" date="2025-08" db="UniProtKB">
        <authorList>
            <consortium name="Ensembl"/>
        </authorList>
    </citation>
    <scope>IDENTIFICATION</scope>
</reference>
<evidence type="ECO:0000256" key="5">
    <source>
        <dbReference type="ARBA" id="ARBA00022525"/>
    </source>
</evidence>
<keyword evidence="12" id="KW-1185">Reference proteome</keyword>
<dbReference type="SUPFAM" id="SSF54403">
    <property type="entry name" value="Cystatin/monellin"/>
    <property type="match status" value="1"/>
</dbReference>